<reference evidence="2 3" key="1">
    <citation type="submission" date="2019-02" db="EMBL/GenBank/DDBJ databases">
        <authorList>
            <person name="Feng G."/>
        </authorList>
    </citation>
    <scope>NUCLEOTIDE SEQUENCE [LARGE SCALE GENOMIC DNA]</scope>
    <source>
        <strain evidence="2 3">DSM 26779</strain>
    </source>
</reference>
<dbReference type="Proteomes" id="UP000292734">
    <property type="component" value="Unassembled WGS sequence"/>
</dbReference>
<dbReference type="EMBL" id="SEOM01000003">
    <property type="protein sequence ID" value="RYM01999.1"/>
    <property type="molecule type" value="Genomic_DNA"/>
</dbReference>
<sequence length="108" mass="11437">MRHQAAFARGEGQIPDLPDQATGAGSGQAHFLEAQRAPAEAGAQFGRSDTPQRAGLRPCLRRNTARLIAAIGQLRTSVSRHPGLDPGSRFSCKTAPRPRQRDPGSSPG</sequence>
<evidence type="ECO:0000313" key="2">
    <source>
        <dbReference type="EMBL" id="RYM01999.1"/>
    </source>
</evidence>
<gene>
    <name evidence="2" type="ORF">EWH08_11925</name>
</gene>
<feature type="region of interest" description="Disordered" evidence="1">
    <location>
        <begin position="77"/>
        <end position="108"/>
    </location>
</feature>
<evidence type="ECO:0000256" key="1">
    <source>
        <dbReference type="SAM" id="MobiDB-lite"/>
    </source>
</evidence>
<protein>
    <submittedName>
        <fullName evidence="2">Uncharacterized protein</fullName>
    </submittedName>
</protein>
<proteinExistence type="predicted"/>
<accession>A0A4Q4J6V6</accession>
<evidence type="ECO:0000313" key="3">
    <source>
        <dbReference type="Proteomes" id="UP000292734"/>
    </source>
</evidence>
<dbReference type="AlphaFoldDB" id="A0A4Q4J6V6"/>
<name>A0A4Q4J6V6_9SPHN</name>
<feature type="region of interest" description="Disordered" evidence="1">
    <location>
        <begin position="1"/>
        <end position="56"/>
    </location>
</feature>
<comment type="caution">
    <text evidence="2">The sequence shown here is derived from an EMBL/GenBank/DDBJ whole genome shotgun (WGS) entry which is preliminary data.</text>
</comment>
<organism evidence="2 3">
    <name type="scientific">Sphingobium indicum</name>
    <dbReference type="NCBI Taxonomy" id="332055"/>
    <lineage>
        <taxon>Bacteria</taxon>
        <taxon>Pseudomonadati</taxon>
        <taxon>Pseudomonadota</taxon>
        <taxon>Alphaproteobacteria</taxon>
        <taxon>Sphingomonadales</taxon>
        <taxon>Sphingomonadaceae</taxon>
        <taxon>Sphingobium</taxon>
    </lineage>
</organism>